<feature type="region of interest" description="Disordered" evidence="1">
    <location>
        <begin position="91"/>
        <end position="133"/>
    </location>
</feature>
<protein>
    <submittedName>
        <fullName evidence="2">Uncharacterized protein</fullName>
    </submittedName>
</protein>
<reference evidence="2 3" key="1">
    <citation type="submission" date="2019-08" db="EMBL/GenBank/DDBJ databases">
        <authorList>
            <person name="Herpell B J."/>
        </authorList>
    </citation>
    <scope>NUCLEOTIDE SEQUENCE [LARGE SCALE GENOMIC DNA]</scope>
    <source>
        <strain evidence="3">Msb3</strain>
    </source>
</reference>
<evidence type="ECO:0000313" key="3">
    <source>
        <dbReference type="Proteomes" id="UP000325811"/>
    </source>
</evidence>
<organism evidence="2 3">
    <name type="scientific">Paraburkholderia dioscoreae</name>
    <dbReference type="NCBI Taxonomy" id="2604047"/>
    <lineage>
        <taxon>Bacteria</taxon>
        <taxon>Pseudomonadati</taxon>
        <taxon>Pseudomonadota</taxon>
        <taxon>Betaproteobacteria</taxon>
        <taxon>Burkholderiales</taxon>
        <taxon>Burkholderiaceae</taxon>
        <taxon>Paraburkholderia</taxon>
    </lineage>
</organism>
<feature type="region of interest" description="Disordered" evidence="1">
    <location>
        <begin position="1"/>
        <end position="37"/>
    </location>
</feature>
<feature type="region of interest" description="Disordered" evidence="1">
    <location>
        <begin position="52"/>
        <end position="79"/>
    </location>
</feature>
<dbReference type="EMBL" id="LR699553">
    <property type="protein sequence ID" value="VVD27548.1"/>
    <property type="molecule type" value="Genomic_DNA"/>
</dbReference>
<evidence type="ECO:0000313" key="2">
    <source>
        <dbReference type="EMBL" id="VVD27548.1"/>
    </source>
</evidence>
<sequence length="133" mass="15272">MNKGGKSRLLAQKSPGEESTRDATNTEQDHQQTGERKVDCWLVGEKVQGVAEDGEHRGVLQSYRREGDPYDTRKPDRGRQLGYCRMTRASAAMSEHHPYADGCREVGSGNERDWLRKLRREPGRHRQSEYKTK</sequence>
<feature type="compositionally biased region" description="Basic and acidic residues" evidence="1">
    <location>
        <begin position="53"/>
        <end position="79"/>
    </location>
</feature>
<dbReference type="KEGG" id="pdio:PDMSB3_1086"/>
<feature type="compositionally biased region" description="Basic and acidic residues" evidence="1">
    <location>
        <begin position="27"/>
        <end position="37"/>
    </location>
</feature>
<proteinExistence type="predicted"/>
<gene>
    <name evidence="2" type="ORF">PDMSB3_1086</name>
</gene>
<keyword evidence="3" id="KW-1185">Reference proteome</keyword>
<dbReference type="AlphaFoldDB" id="A0A5Q4ZJF6"/>
<evidence type="ECO:0000256" key="1">
    <source>
        <dbReference type="SAM" id="MobiDB-lite"/>
    </source>
</evidence>
<feature type="compositionally biased region" description="Basic and acidic residues" evidence="1">
    <location>
        <begin position="94"/>
        <end position="133"/>
    </location>
</feature>
<name>A0A5Q4ZJF6_9BURK</name>
<dbReference type="Proteomes" id="UP000325811">
    <property type="component" value="Chromosome I"/>
</dbReference>
<accession>A0A5Q4ZJF6</accession>